<organism evidence="1">
    <name type="scientific">marine sediment metagenome</name>
    <dbReference type="NCBI Taxonomy" id="412755"/>
    <lineage>
        <taxon>unclassified sequences</taxon>
        <taxon>metagenomes</taxon>
        <taxon>ecological metagenomes</taxon>
    </lineage>
</organism>
<sequence>MSNVKSFDISAWQGRPPADWFKALAADGHKLGVVQLWGSGPGTGSGQGPNPDARYQLGQTVAAGMAIAGYIVIPPDTTVKTDQLIGAGQVAAGPFARDLKFIAADIESNILIHPASPGQRLSNALADIRRAGIPAIIYTSRSKWPKSMGANSTAFNRVPLWDASYLMASGMFGGWGSFAPILLDSNFTMYGGWSRRAMWQLAGTVEAVPNFPNKADLNLVDFTRLGITETLPEEVDMPDSRVDGILVRLGKLEAQAHDPHVGPAPAPKTKPKARTRFGKLTAADGHASGFAQRHGLSLVQLQELNPNGPRSRPNNRTWDGNWSLVYPGDEFRVA</sequence>
<gene>
    <name evidence="1" type="ORF">LCGC14_1486050</name>
</gene>
<accession>A0A0F9MA07</accession>
<evidence type="ECO:0008006" key="2">
    <source>
        <dbReference type="Google" id="ProtNLM"/>
    </source>
</evidence>
<proteinExistence type="predicted"/>
<comment type="caution">
    <text evidence="1">The sequence shown here is derived from an EMBL/GenBank/DDBJ whole genome shotgun (WGS) entry which is preliminary data.</text>
</comment>
<reference evidence="1" key="1">
    <citation type="journal article" date="2015" name="Nature">
        <title>Complex archaea that bridge the gap between prokaryotes and eukaryotes.</title>
        <authorList>
            <person name="Spang A."/>
            <person name="Saw J.H."/>
            <person name="Jorgensen S.L."/>
            <person name="Zaremba-Niedzwiedzka K."/>
            <person name="Martijn J."/>
            <person name="Lind A.E."/>
            <person name="van Eijk R."/>
            <person name="Schleper C."/>
            <person name="Guy L."/>
            <person name="Ettema T.J."/>
        </authorList>
    </citation>
    <scope>NUCLEOTIDE SEQUENCE</scope>
</reference>
<dbReference type="EMBL" id="LAZR01010628">
    <property type="protein sequence ID" value="KKM65952.1"/>
    <property type="molecule type" value="Genomic_DNA"/>
</dbReference>
<dbReference type="InterPro" id="IPR017853">
    <property type="entry name" value="GH"/>
</dbReference>
<evidence type="ECO:0000313" key="1">
    <source>
        <dbReference type="EMBL" id="KKM65952.1"/>
    </source>
</evidence>
<dbReference type="Gene3D" id="3.20.20.80">
    <property type="entry name" value="Glycosidases"/>
    <property type="match status" value="1"/>
</dbReference>
<protein>
    <recommendedName>
        <fullName evidence="2">LysM domain-containing protein</fullName>
    </recommendedName>
</protein>
<name>A0A0F9MA07_9ZZZZ</name>
<dbReference type="SUPFAM" id="SSF51445">
    <property type="entry name" value="(Trans)glycosidases"/>
    <property type="match status" value="1"/>
</dbReference>
<dbReference type="AlphaFoldDB" id="A0A0F9MA07"/>